<sequence length="77" mass="8685">MADWDEFHPDKPDTNDQGATTLERLGASNTNQVDQESPSQEETIIHPIMTTILPRLRRRDCRTAHSTGTRSPNSSDH</sequence>
<feature type="compositionally biased region" description="Polar residues" evidence="1">
    <location>
        <begin position="27"/>
        <end position="42"/>
    </location>
</feature>
<evidence type="ECO:0000256" key="1">
    <source>
        <dbReference type="SAM" id="MobiDB-lite"/>
    </source>
</evidence>
<evidence type="ECO:0000313" key="2">
    <source>
        <dbReference type="EMBL" id="POV94117.1"/>
    </source>
</evidence>
<feature type="region of interest" description="Disordered" evidence="1">
    <location>
        <begin position="1"/>
        <end position="42"/>
    </location>
</feature>
<dbReference type="VEuPathDB" id="FungiDB:PSTT_17015"/>
<proteinExistence type="predicted"/>
<feature type="compositionally biased region" description="Polar residues" evidence="1">
    <location>
        <begin position="64"/>
        <end position="77"/>
    </location>
</feature>
<reference evidence="2" key="1">
    <citation type="submission" date="2017-12" db="EMBL/GenBank/DDBJ databases">
        <title>Gene loss provides genomic basis for host adaptation in cereal stripe rust fungi.</title>
        <authorList>
            <person name="Xia C."/>
        </authorList>
    </citation>
    <scope>NUCLEOTIDE SEQUENCE [LARGE SCALE GENOMIC DNA]</scope>
    <source>
        <strain evidence="2">93-210</strain>
    </source>
</reference>
<name>A0A2S4UA06_9BASI</name>
<dbReference type="Proteomes" id="UP000239156">
    <property type="component" value="Unassembled WGS sequence"/>
</dbReference>
<dbReference type="EMBL" id="PKSL01000455">
    <property type="protein sequence ID" value="POV94117.1"/>
    <property type="molecule type" value="Genomic_DNA"/>
</dbReference>
<evidence type="ECO:0000313" key="3">
    <source>
        <dbReference type="Proteomes" id="UP000239156"/>
    </source>
</evidence>
<accession>A0A2S4UA06</accession>
<dbReference type="VEuPathDB" id="FungiDB:PSHT_14196"/>
<comment type="caution">
    <text evidence="2">The sequence shown here is derived from an EMBL/GenBank/DDBJ whole genome shotgun (WGS) entry which is preliminary data.</text>
</comment>
<protein>
    <submittedName>
        <fullName evidence="2">Uncharacterized protein</fullName>
    </submittedName>
</protein>
<feature type="compositionally biased region" description="Basic and acidic residues" evidence="1">
    <location>
        <begin position="1"/>
        <end position="14"/>
    </location>
</feature>
<feature type="region of interest" description="Disordered" evidence="1">
    <location>
        <begin position="56"/>
        <end position="77"/>
    </location>
</feature>
<organism evidence="2 3">
    <name type="scientific">Puccinia striiformis</name>
    <dbReference type="NCBI Taxonomy" id="27350"/>
    <lineage>
        <taxon>Eukaryota</taxon>
        <taxon>Fungi</taxon>
        <taxon>Dikarya</taxon>
        <taxon>Basidiomycota</taxon>
        <taxon>Pucciniomycotina</taxon>
        <taxon>Pucciniomycetes</taxon>
        <taxon>Pucciniales</taxon>
        <taxon>Pucciniaceae</taxon>
        <taxon>Puccinia</taxon>
    </lineage>
</organism>
<gene>
    <name evidence="2" type="ORF">PSTT_17015</name>
</gene>
<keyword evidence="3" id="KW-1185">Reference proteome</keyword>
<dbReference type="AlphaFoldDB" id="A0A2S4UA06"/>